<name>A0A915PWK7_9BILA</name>
<organism evidence="1 2">
    <name type="scientific">Setaria digitata</name>
    <dbReference type="NCBI Taxonomy" id="48799"/>
    <lineage>
        <taxon>Eukaryota</taxon>
        <taxon>Metazoa</taxon>
        <taxon>Ecdysozoa</taxon>
        <taxon>Nematoda</taxon>
        <taxon>Chromadorea</taxon>
        <taxon>Rhabditida</taxon>
        <taxon>Spirurina</taxon>
        <taxon>Spiruromorpha</taxon>
        <taxon>Filarioidea</taxon>
        <taxon>Setariidae</taxon>
        <taxon>Setaria</taxon>
    </lineage>
</organism>
<sequence length="154" mass="17732">MTDDDIFYIGNLILNGTGDGQSQQMLSIIPVPRRPIAPSYARMQIGRVEIVRNFVARQIDAAPENTVTRRLMQLDETDNQRDDNLRQLRGTEFSIRRRNNAASSLAAPRIAFRRRSRVRIRVRSASPNSSILQTPPQFVVDENIDDNLRYYFIL</sequence>
<protein>
    <submittedName>
        <fullName evidence="2">Uncharacterized protein</fullName>
    </submittedName>
</protein>
<dbReference type="Proteomes" id="UP000887581">
    <property type="component" value="Unplaced"/>
</dbReference>
<proteinExistence type="predicted"/>
<evidence type="ECO:0000313" key="1">
    <source>
        <dbReference type="Proteomes" id="UP000887581"/>
    </source>
</evidence>
<accession>A0A915PWK7</accession>
<dbReference type="AlphaFoldDB" id="A0A915PWK7"/>
<dbReference type="WBParaSite" id="sdigi.contig500.g8691.t1">
    <property type="protein sequence ID" value="sdigi.contig500.g8691.t1"/>
    <property type="gene ID" value="sdigi.contig500.g8691"/>
</dbReference>
<evidence type="ECO:0000313" key="2">
    <source>
        <dbReference type="WBParaSite" id="sdigi.contig500.g8691.t1"/>
    </source>
</evidence>
<reference evidence="2" key="1">
    <citation type="submission" date="2022-11" db="UniProtKB">
        <authorList>
            <consortium name="WormBaseParasite"/>
        </authorList>
    </citation>
    <scope>IDENTIFICATION</scope>
</reference>
<keyword evidence="1" id="KW-1185">Reference proteome</keyword>